<keyword evidence="7 9" id="KW-0472">Membrane</keyword>
<evidence type="ECO:0000313" key="10">
    <source>
        <dbReference type="EMBL" id="HIQ80528.1"/>
    </source>
</evidence>
<keyword evidence="3" id="KW-0813">Transport</keyword>
<comment type="similarity">
    <text evidence="2">Belongs to the V-ATPase 116 kDa subunit family.</text>
</comment>
<dbReference type="GO" id="GO:0016471">
    <property type="term" value="C:vacuolar proton-transporting V-type ATPase complex"/>
    <property type="evidence" value="ECO:0007669"/>
    <property type="project" value="TreeGrafter"/>
</dbReference>
<keyword evidence="8" id="KW-0175">Coiled coil</keyword>
<feature type="transmembrane region" description="Helical" evidence="9">
    <location>
        <begin position="469"/>
        <end position="494"/>
    </location>
</feature>
<dbReference type="Pfam" id="PF01496">
    <property type="entry name" value="V_ATPase_I"/>
    <property type="match status" value="2"/>
</dbReference>
<proteinExistence type="inferred from homology"/>
<feature type="transmembrane region" description="Helical" evidence="9">
    <location>
        <begin position="500"/>
        <end position="517"/>
    </location>
</feature>
<dbReference type="Proteomes" id="UP000886787">
    <property type="component" value="Unassembled WGS sequence"/>
</dbReference>
<reference evidence="10" key="1">
    <citation type="submission" date="2020-10" db="EMBL/GenBank/DDBJ databases">
        <authorList>
            <person name="Gilroy R."/>
        </authorList>
    </citation>
    <scope>NUCLEOTIDE SEQUENCE</scope>
    <source>
        <strain evidence="10">ChiSjej1B19-3389</strain>
    </source>
</reference>
<keyword evidence="6" id="KW-0406">Ion transport</keyword>
<feature type="transmembrane region" description="Helical" evidence="9">
    <location>
        <begin position="594"/>
        <end position="618"/>
    </location>
</feature>
<keyword evidence="5 9" id="KW-1133">Transmembrane helix</keyword>
<keyword evidence="4 9" id="KW-0812">Transmembrane</keyword>
<accession>A0A9D1CUH6</accession>
<evidence type="ECO:0000256" key="6">
    <source>
        <dbReference type="ARBA" id="ARBA00023065"/>
    </source>
</evidence>
<dbReference type="GO" id="GO:0051117">
    <property type="term" value="F:ATPase binding"/>
    <property type="evidence" value="ECO:0007669"/>
    <property type="project" value="TreeGrafter"/>
</dbReference>
<sequence length="645" mass="72650">MAVAPVKSIGIIGLMSDLDKVIRVCGDSQIFHPDEASNFYSDTKNFIPLTDRNPYSDLLADLKEILDMAGIRPSLVDIKRFQANEAQLSEYVGFLTRELGCLLAKQAECEQKIEQCKRSIEETSHFLGIDLEMDKISACRYVKTTFGRLPKESFEKLKNYSSNPYLVFFPCTRDDTHYWGVYIAPIDQSEEIDRIFSNLFFERYDISDIDSTPERHYVKLNNALATLQKDLEKATAEVEFFKESQLGMCNKYYSKLSALDTCYNIRKNVLKYHKSFILVGWIPQEEESGFLKKLNAISSVECTVSDGKDELKHSPPIKLKNNIFTRPFEFFVDMYGLPCYNEIDPTAFVAITFTVLFGIMFGDLGQGICVSIAGYLMWKLKKLAVGKILVPCGISSAIFGCAYGSVFGYEHALDPAYKALGFAEKPFEVMENAMTLIFAAVAIGVTLVCISMFLNMYSSLKRRDFENGLFGASGLAGFIFYASLIGGAVIQLVFGLPVMNLPYVLCLIILPLVLIFLREPLGKLVARKKNWKPESWGEYCMQNAFELLETLLSYVTNTMSFLRVGAFVLVHAGMMLVVFTLADLGMKALGIPGYVVIVILGNIFIMALEALLVCIQVLRLEFYEMFSRFYIGAGRKFDPVRVKEP</sequence>
<dbReference type="PANTHER" id="PTHR11629:SF63">
    <property type="entry name" value="V-TYPE PROTON ATPASE SUBUNIT A"/>
    <property type="match status" value="1"/>
</dbReference>
<evidence type="ECO:0000256" key="9">
    <source>
        <dbReference type="SAM" id="Phobius"/>
    </source>
</evidence>
<comment type="subcellular location">
    <subcellularLocation>
        <location evidence="1">Membrane</location>
        <topology evidence="1">Multi-pass membrane protein</topology>
    </subcellularLocation>
</comment>
<evidence type="ECO:0000256" key="5">
    <source>
        <dbReference type="ARBA" id="ARBA00022989"/>
    </source>
</evidence>
<reference evidence="10" key="2">
    <citation type="journal article" date="2021" name="PeerJ">
        <title>Extensive microbial diversity within the chicken gut microbiome revealed by metagenomics and culture.</title>
        <authorList>
            <person name="Gilroy R."/>
            <person name="Ravi A."/>
            <person name="Getino M."/>
            <person name="Pursley I."/>
            <person name="Horton D.L."/>
            <person name="Alikhan N.F."/>
            <person name="Baker D."/>
            <person name="Gharbi K."/>
            <person name="Hall N."/>
            <person name="Watson M."/>
            <person name="Adriaenssens E.M."/>
            <person name="Foster-Nyarko E."/>
            <person name="Jarju S."/>
            <person name="Secka A."/>
            <person name="Antonio M."/>
            <person name="Oren A."/>
            <person name="Chaudhuri R.R."/>
            <person name="La Ragione R."/>
            <person name="Hildebrand F."/>
            <person name="Pallen M.J."/>
        </authorList>
    </citation>
    <scope>NUCLEOTIDE SEQUENCE</scope>
    <source>
        <strain evidence="10">ChiSjej1B19-3389</strain>
    </source>
</reference>
<feature type="transmembrane region" description="Helical" evidence="9">
    <location>
        <begin position="561"/>
        <end position="582"/>
    </location>
</feature>
<organism evidence="10 11">
    <name type="scientific">Candidatus Scatavimonas merdigallinarum</name>
    <dbReference type="NCBI Taxonomy" id="2840914"/>
    <lineage>
        <taxon>Bacteria</taxon>
        <taxon>Bacillati</taxon>
        <taxon>Bacillota</taxon>
        <taxon>Clostridia</taxon>
        <taxon>Eubacteriales</taxon>
        <taxon>Oscillospiraceae</taxon>
        <taxon>Oscillospiraceae incertae sedis</taxon>
        <taxon>Candidatus Scatavimonas</taxon>
    </lineage>
</organism>
<gene>
    <name evidence="10" type="ORF">IAD32_04495</name>
</gene>
<feature type="coiled-coil region" evidence="8">
    <location>
        <begin position="217"/>
        <end position="244"/>
    </location>
</feature>
<name>A0A9D1CUH6_9FIRM</name>
<dbReference type="InterPro" id="IPR002490">
    <property type="entry name" value="V-ATPase_116kDa_su"/>
</dbReference>
<dbReference type="EMBL" id="DVFW01000024">
    <property type="protein sequence ID" value="HIQ80528.1"/>
    <property type="molecule type" value="Genomic_DNA"/>
</dbReference>
<feature type="transmembrane region" description="Helical" evidence="9">
    <location>
        <begin position="436"/>
        <end position="457"/>
    </location>
</feature>
<dbReference type="GO" id="GO:0033179">
    <property type="term" value="C:proton-transporting V-type ATPase, V0 domain"/>
    <property type="evidence" value="ECO:0007669"/>
    <property type="project" value="InterPro"/>
</dbReference>
<feature type="transmembrane region" description="Helical" evidence="9">
    <location>
        <begin position="347"/>
        <end position="376"/>
    </location>
</feature>
<comment type="caution">
    <text evidence="10">The sequence shown here is derived from an EMBL/GenBank/DDBJ whole genome shotgun (WGS) entry which is preliminary data.</text>
</comment>
<evidence type="ECO:0000256" key="4">
    <source>
        <dbReference type="ARBA" id="ARBA00022692"/>
    </source>
</evidence>
<feature type="transmembrane region" description="Helical" evidence="9">
    <location>
        <begin position="388"/>
        <end position="409"/>
    </location>
</feature>
<evidence type="ECO:0000256" key="7">
    <source>
        <dbReference type="ARBA" id="ARBA00023136"/>
    </source>
</evidence>
<dbReference type="AlphaFoldDB" id="A0A9D1CUH6"/>
<dbReference type="GO" id="GO:0046961">
    <property type="term" value="F:proton-transporting ATPase activity, rotational mechanism"/>
    <property type="evidence" value="ECO:0007669"/>
    <property type="project" value="InterPro"/>
</dbReference>
<evidence type="ECO:0000256" key="3">
    <source>
        <dbReference type="ARBA" id="ARBA00022448"/>
    </source>
</evidence>
<evidence type="ECO:0000256" key="2">
    <source>
        <dbReference type="ARBA" id="ARBA00009904"/>
    </source>
</evidence>
<dbReference type="PANTHER" id="PTHR11629">
    <property type="entry name" value="VACUOLAR PROTON ATPASES"/>
    <property type="match status" value="1"/>
</dbReference>
<evidence type="ECO:0000313" key="11">
    <source>
        <dbReference type="Proteomes" id="UP000886787"/>
    </source>
</evidence>
<protein>
    <submittedName>
        <fullName evidence="10">ATPase</fullName>
    </submittedName>
</protein>
<dbReference type="GO" id="GO:0007035">
    <property type="term" value="P:vacuolar acidification"/>
    <property type="evidence" value="ECO:0007669"/>
    <property type="project" value="TreeGrafter"/>
</dbReference>
<evidence type="ECO:0000256" key="8">
    <source>
        <dbReference type="SAM" id="Coils"/>
    </source>
</evidence>
<evidence type="ECO:0000256" key="1">
    <source>
        <dbReference type="ARBA" id="ARBA00004141"/>
    </source>
</evidence>